<comment type="caution">
    <text evidence="8">The sequence shown here is derived from an EMBL/GenBank/DDBJ whole genome shotgun (WGS) entry which is preliminary data.</text>
</comment>
<keyword evidence="1" id="KW-1003">Cell membrane</keyword>
<dbReference type="PANTHER" id="PTHR41164">
    <property type="entry name" value="CURLI PRODUCTION ASSEMBLY/TRANSPORT COMPONENT CSGG"/>
    <property type="match status" value="1"/>
</dbReference>
<dbReference type="GO" id="GO:0030288">
    <property type="term" value="C:outer membrane-bounded periplasmic space"/>
    <property type="evidence" value="ECO:0007669"/>
    <property type="project" value="InterPro"/>
</dbReference>
<keyword evidence="2 7" id="KW-0732">Signal</keyword>
<feature type="signal peptide" evidence="7">
    <location>
        <begin position="1"/>
        <end position="17"/>
    </location>
</feature>
<evidence type="ECO:0000256" key="3">
    <source>
        <dbReference type="ARBA" id="ARBA00023136"/>
    </source>
</evidence>
<keyword evidence="4" id="KW-0564">Palmitate</keyword>
<evidence type="ECO:0000256" key="6">
    <source>
        <dbReference type="SAM" id="MobiDB-lite"/>
    </source>
</evidence>
<organism evidence="8 9">
    <name type="scientific">Muricoccus nepalensis</name>
    <dbReference type="NCBI Taxonomy" id="1854500"/>
    <lineage>
        <taxon>Bacteria</taxon>
        <taxon>Pseudomonadati</taxon>
        <taxon>Pseudomonadota</taxon>
        <taxon>Alphaproteobacteria</taxon>
        <taxon>Acetobacterales</taxon>
        <taxon>Roseomonadaceae</taxon>
        <taxon>Muricoccus</taxon>
    </lineage>
</organism>
<keyword evidence="5" id="KW-0449">Lipoprotein</keyword>
<evidence type="ECO:0000256" key="5">
    <source>
        <dbReference type="ARBA" id="ARBA00023288"/>
    </source>
</evidence>
<gene>
    <name evidence="8" type="ORF">EAH89_23705</name>
</gene>
<dbReference type="PANTHER" id="PTHR41164:SF1">
    <property type="entry name" value="CURLI PRODUCTION ASSEMBLY_TRANSPORT COMPONENT CSGG"/>
    <property type="match status" value="1"/>
</dbReference>
<name>A0A502FD14_9PROT</name>
<dbReference type="AlphaFoldDB" id="A0A502FD14"/>
<dbReference type="PROSITE" id="PS51257">
    <property type="entry name" value="PROKAR_LIPOPROTEIN"/>
    <property type="match status" value="1"/>
</dbReference>
<keyword evidence="3" id="KW-0472">Membrane</keyword>
<evidence type="ECO:0000256" key="4">
    <source>
        <dbReference type="ARBA" id="ARBA00023139"/>
    </source>
</evidence>
<dbReference type="RefSeq" id="WP_140886213.1">
    <property type="nucleotide sequence ID" value="NZ_RCZP01000036.1"/>
</dbReference>
<accession>A0A502FD14</accession>
<proteinExistence type="predicted"/>
<dbReference type="InterPro" id="IPR005534">
    <property type="entry name" value="Curli_assmbl/transp-comp_CsgG"/>
</dbReference>
<dbReference type="Proteomes" id="UP000317078">
    <property type="component" value="Unassembled WGS sequence"/>
</dbReference>
<keyword evidence="9" id="KW-1185">Reference proteome</keyword>
<feature type="region of interest" description="Disordered" evidence="6">
    <location>
        <begin position="278"/>
        <end position="305"/>
    </location>
</feature>
<evidence type="ECO:0000256" key="1">
    <source>
        <dbReference type="ARBA" id="ARBA00022475"/>
    </source>
</evidence>
<evidence type="ECO:0000256" key="7">
    <source>
        <dbReference type="SAM" id="SignalP"/>
    </source>
</evidence>
<feature type="chain" id="PRO_5021477102" evidence="7">
    <location>
        <begin position="18"/>
        <end position="305"/>
    </location>
</feature>
<reference evidence="8 9" key="1">
    <citation type="journal article" date="2019" name="Environ. Microbiol.">
        <title>Species interactions and distinct microbial communities in high Arctic permafrost affected cryosols are associated with the CH4 and CO2 gas fluxes.</title>
        <authorList>
            <person name="Altshuler I."/>
            <person name="Hamel J."/>
            <person name="Turney S."/>
            <person name="Magnuson E."/>
            <person name="Levesque R."/>
            <person name="Greer C."/>
            <person name="Whyte L.G."/>
        </authorList>
    </citation>
    <scope>NUCLEOTIDE SEQUENCE [LARGE SCALE GENOMIC DNA]</scope>
    <source>
        <strain evidence="8 9">S9.3B</strain>
    </source>
</reference>
<evidence type="ECO:0000313" key="8">
    <source>
        <dbReference type="EMBL" id="TPG47211.1"/>
    </source>
</evidence>
<evidence type="ECO:0000256" key="2">
    <source>
        <dbReference type="ARBA" id="ARBA00022729"/>
    </source>
</evidence>
<dbReference type="Pfam" id="PF03783">
    <property type="entry name" value="CsgG"/>
    <property type="match status" value="1"/>
</dbReference>
<dbReference type="OrthoDB" id="1110708at2"/>
<dbReference type="EMBL" id="RCZP01000036">
    <property type="protein sequence ID" value="TPG47211.1"/>
    <property type="molecule type" value="Genomic_DNA"/>
</dbReference>
<dbReference type="Gene3D" id="3.40.50.10610">
    <property type="entry name" value="ABC-type transport auxiliary lipoprotein component"/>
    <property type="match status" value="2"/>
</dbReference>
<sequence>MATLRSFAAASCLLALAACGTAPATMLAESPTLGRRTETVDSLRSLPGPKSQLDVAVFSFLDQTGQHRPNNNFAEYSFAVTQGGASILINALMEAGRGSRPWFRVVERNRVADLFQERQIIRANRAENMGPDGRPLPPIGPLRNAGLIVTGGIIAYDSNVLTSGFGASYLGIGASTEYRRDSVSVFLRVVSVLTGEVLVSVTTDKTIYSVGLQGGANRYVGFNRLLQIEGGVTTNEPRQLAVRQAIEKAVHAMIVEGASRGFWGFEDEAQGRELVREYETTRDGQIPPRATADSPPGGATARGGA</sequence>
<evidence type="ECO:0000313" key="9">
    <source>
        <dbReference type="Proteomes" id="UP000317078"/>
    </source>
</evidence>
<protein>
    <submittedName>
        <fullName evidence="8">Curli production assembly protein CsgG</fullName>
    </submittedName>
</protein>